<gene>
    <name evidence="3" type="ORF">V4C55_25410</name>
</gene>
<name>A0ABU9QI31_9BURK</name>
<dbReference type="InterPro" id="IPR002220">
    <property type="entry name" value="DapA-like"/>
</dbReference>
<dbReference type="EC" id="4.1.3.3" evidence="3"/>
<evidence type="ECO:0000313" key="3">
    <source>
        <dbReference type="EMBL" id="MEM5289076.1"/>
    </source>
</evidence>
<dbReference type="PANTHER" id="PTHR12128:SF38">
    <property type="entry name" value="DIHYDRODIPICOLINATE SYNTHETASE FAMILY PROTEIN (AFU_ORTHOLOGUE AFUA_6G00110)"/>
    <property type="match status" value="1"/>
</dbReference>
<dbReference type="Pfam" id="PF00701">
    <property type="entry name" value="DHDPS"/>
    <property type="match status" value="1"/>
</dbReference>
<dbReference type="GO" id="GO:0008747">
    <property type="term" value="F:N-acetylneuraminate lyase activity"/>
    <property type="evidence" value="ECO:0007669"/>
    <property type="project" value="UniProtKB-EC"/>
</dbReference>
<accession>A0ABU9QI31</accession>
<reference evidence="3 4" key="1">
    <citation type="submission" date="2024-01" db="EMBL/GenBank/DDBJ databases">
        <title>The diversity of rhizobia nodulating Mimosa spp. in eleven states of Brazil covering several biomes is determined by host plant, location, and edaphic factors.</title>
        <authorList>
            <person name="Rouws L."/>
            <person name="Barauna A."/>
            <person name="Beukes C."/>
            <person name="De Faria S.M."/>
            <person name="Gross E."/>
            <person name="Dos Reis Junior F.B."/>
            <person name="Simon M."/>
            <person name="Maluk M."/>
            <person name="Odee D.W."/>
            <person name="Kenicer G."/>
            <person name="Young J.P.W."/>
            <person name="Reis V.M."/>
            <person name="Zilli J."/>
            <person name="James E.K."/>
        </authorList>
    </citation>
    <scope>NUCLEOTIDE SEQUENCE [LARGE SCALE GENOMIC DNA]</scope>
    <source>
        <strain evidence="3 4">JPY77</strain>
    </source>
</reference>
<keyword evidence="1 2" id="KW-0456">Lyase</keyword>
<dbReference type="PIRSF" id="PIRSF001365">
    <property type="entry name" value="DHDPS"/>
    <property type="match status" value="1"/>
</dbReference>
<dbReference type="PRINTS" id="PR00146">
    <property type="entry name" value="DHPICSNTHASE"/>
</dbReference>
<dbReference type="SMART" id="SM01130">
    <property type="entry name" value="DHDPS"/>
    <property type="match status" value="1"/>
</dbReference>
<dbReference type="Proteomes" id="UP001494588">
    <property type="component" value="Unassembled WGS sequence"/>
</dbReference>
<dbReference type="EMBL" id="JAZHGC010000023">
    <property type="protein sequence ID" value="MEM5289076.1"/>
    <property type="molecule type" value="Genomic_DNA"/>
</dbReference>
<evidence type="ECO:0000256" key="1">
    <source>
        <dbReference type="ARBA" id="ARBA00023239"/>
    </source>
</evidence>
<dbReference type="Gene3D" id="3.20.20.70">
    <property type="entry name" value="Aldolase class I"/>
    <property type="match status" value="1"/>
</dbReference>
<dbReference type="RefSeq" id="WP_201656556.1">
    <property type="nucleotide sequence ID" value="NZ_CAJHCS010000025.1"/>
</dbReference>
<dbReference type="GO" id="GO:0008840">
    <property type="term" value="F:4-hydroxy-tetrahydrodipicolinate synthase activity"/>
    <property type="evidence" value="ECO:0007669"/>
    <property type="project" value="UniProtKB-EC"/>
</dbReference>
<dbReference type="EC" id="4.2.1.41" evidence="3"/>
<proteinExistence type="inferred from homology"/>
<comment type="caution">
    <text evidence="3">The sequence shown here is derived from an EMBL/GenBank/DDBJ whole genome shotgun (WGS) entry which is preliminary data.</text>
</comment>
<keyword evidence="4" id="KW-1185">Reference proteome</keyword>
<dbReference type="EC" id="4.3.3.7" evidence="3"/>
<organism evidence="3 4">
    <name type="scientific">Paraburkholderia sabiae</name>
    <dbReference type="NCBI Taxonomy" id="273251"/>
    <lineage>
        <taxon>Bacteria</taxon>
        <taxon>Pseudomonadati</taxon>
        <taxon>Pseudomonadota</taxon>
        <taxon>Betaproteobacteria</taxon>
        <taxon>Burkholderiales</taxon>
        <taxon>Burkholderiaceae</taxon>
        <taxon>Paraburkholderia</taxon>
    </lineage>
</organism>
<protein>
    <submittedName>
        <fullName evidence="3">Dihydrodipicolinate synthase family protein</fullName>
        <ecNumber evidence="3">4.1.3.3</ecNumber>
        <ecNumber evidence="3">4.2.1.41</ecNumber>
        <ecNumber evidence="3">4.3.3.7</ecNumber>
    </submittedName>
</protein>
<comment type="similarity">
    <text evidence="2">Belongs to the DapA family.</text>
</comment>
<dbReference type="SUPFAM" id="SSF51569">
    <property type="entry name" value="Aldolase"/>
    <property type="match status" value="1"/>
</dbReference>
<evidence type="ECO:0000256" key="2">
    <source>
        <dbReference type="PIRNR" id="PIRNR001365"/>
    </source>
</evidence>
<dbReference type="PANTHER" id="PTHR12128">
    <property type="entry name" value="DIHYDRODIPICOLINATE SYNTHASE"/>
    <property type="match status" value="1"/>
</dbReference>
<dbReference type="CDD" id="cd00408">
    <property type="entry name" value="DHDPS-like"/>
    <property type="match status" value="1"/>
</dbReference>
<dbReference type="GO" id="GO:0047448">
    <property type="term" value="F:5-dehydro-4-deoxyglucarate dehydratase activity"/>
    <property type="evidence" value="ECO:0007669"/>
    <property type="project" value="UniProtKB-EC"/>
</dbReference>
<dbReference type="InterPro" id="IPR013785">
    <property type="entry name" value="Aldolase_TIM"/>
</dbReference>
<sequence length="324" mass="35415">MSKHPAFLAGGVIPACLLPFNDDLTIDEPSLRRHLDDVARAPGVTAITVNGHASEVSSCTFDEQQRVLEIAVDEIGERVPLINGVYTESGLEAMRIAQMSRRAGASALLVFPPAVISIGQRASMLVDFFRRIEEASDGLPIVLYQFPVKSGLSYPLPTLLKIIDEVSSVKAIKDNCGDVQLHERQLRLLHARTPRVAVFTTHSAWLMASLAVGADGLLSGMGSVAAELQSNMHDAVKSDDLKAARQLQERMFPLTEAFYSEPWVDMHNRMKEALVMLGKLPRATVRPPLMKLDETELRKVRDALIRAGLLGSERATEAAQLTSA</sequence>
<evidence type="ECO:0000313" key="4">
    <source>
        <dbReference type="Proteomes" id="UP001494588"/>
    </source>
</evidence>